<evidence type="ECO:0000313" key="1">
    <source>
        <dbReference type="EMBL" id="KAJ8105930.1"/>
    </source>
</evidence>
<comment type="caution">
    <text evidence="1">The sequence shown here is derived from an EMBL/GenBank/DDBJ whole genome shotgun (WGS) entry which is preliminary data.</text>
</comment>
<accession>A0ACC2HST5</accession>
<gene>
    <name evidence="1" type="ORF">ONZ43_g7233</name>
</gene>
<reference evidence="1" key="1">
    <citation type="submission" date="2022-11" db="EMBL/GenBank/DDBJ databases">
        <title>Genome Sequence of Nemania bipapillata.</title>
        <authorList>
            <person name="Buettner E."/>
        </authorList>
    </citation>
    <scope>NUCLEOTIDE SEQUENCE</scope>
    <source>
        <strain evidence="1">CP14</strain>
    </source>
</reference>
<sequence length="459" mass="52606">MRLLSNDNTGLLCLTDYPPGTNIPPYAILSHTWGSEEVTYKDLEQRIGQHKIGYEKIRFCGEHARRDGLRHFWVDTCCIDKSSSAELTESINSMFRWYRNATKCYAYLEDVLSPTIQDGDRHDNPPWKRQFAQSRWFTRGWTLQELIAPKTIDFYSQEGTRLGDKESLEPLIRDITGIPAQALRGGPLSHFTTSERRAWAEGRKTTVPEDKAYSMLGIFETHMPLIYGEGEERALKRLQEEIVKDQKGSQHEEFSVPFSLYRVPEILHFVAREQELAEMHETLQSDGHRQIVVLHGLGGMGKTQLAIEYMKRHRDNYSAIFWLNIKDENSLKQSFARIAHQIKRHHPAASRVGGLGVQDNLDETIDAVKTWLSLPSNSRWLMVYDNYDNPTLPSNTDPNAVDIREYFPESYQGSIIITTRSSQVKIGHAIQLSKMQNLNDNLQILSIASKREGLSDGKP</sequence>
<dbReference type="EMBL" id="JAPESX010003017">
    <property type="protein sequence ID" value="KAJ8105930.1"/>
    <property type="molecule type" value="Genomic_DNA"/>
</dbReference>
<keyword evidence="2" id="KW-1185">Reference proteome</keyword>
<evidence type="ECO:0000313" key="2">
    <source>
        <dbReference type="Proteomes" id="UP001153334"/>
    </source>
</evidence>
<organism evidence="1 2">
    <name type="scientific">Nemania bipapillata</name>
    <dbReference type="NCBI Taxonomy" id="110536"/>
    <lineage>
        <taxon>Eukaryota</taxon>
        <taxon>Fungi</taxon>
        <taxon>Dikarya</taxon>
        <taxon>Ascomycota</taxon>
        <taxon>Pezizomycotina</taxon>
        <taxon>Sordariomycetes</taxon>
        <taxon>Xylariomycetidae</taxon>
        <taxon>Xylariales</taxon>
        <taxon>Xylariaceae</taxon>
        <taxon>Nemania</taxon>
    </lineage>
</organism>
<protein>
    <submittedName>
        <fullName evidence="1">Uncharacterized protein</fullName>
    </submittedName>
</protein>
<dbReference type="Proteomes" id="UP001153334">
    <property type="component" value="Unassembled WGS sequence"/>
</dbReference>
<proteinExistence type="predicted"/>
<name>A0ACC2HST5_9PEZI</name>